<evidence type="ECO:0000313" key="3">
    <source>
        <dbReference type="Proteomes" id="UP000240912"/>
    </source>
</evidence>
<sequence>MHSFICDGSMEGVLTAVFEYFERHGKNSPDAAVLHTPSSWVPDAFSAPVHVHSDAVKAARVWKGLGQRLDRAWLRRVFCCYLSEQPEALMQLFSFCNYVFLGGAPDNYGNAHVQAVASVARSVEREKHRMEAFIRFEELEDGLFYAAADPDFNVLPLIAKHFRDRFADQQWLIYDRRRQYGLHFKAGQLEEITLETAPLRQTPAALLDEKEALYAQLWKDYFKSTNIPSRKNMKLHIQHVPKRYWKYLTEKLPS</sequence>
<feature type="domain" description="DUF4130" evidence="1">
    <location>
        <begin position="105"/>
        <end position="250"/>
    </location>
</feature>
<comment type="caution">
    <text evidence="2">The sequence shown here is derived from an EMBL/GenBank/DDBJ whole genome shotgun (WGS) entry which is preliminary data.</text>
</comment>
<reference evidence="2 3" key="1">
    <citation type="submission" date="2018-03" db="EMBL/GenBank/DDBJ databases">
        <authorList>
            <person name="Keele B.F."/>
        </authorList>
    </citation>
    <scope>NUCLEOTIDE SEQUENCE [LARGE SCALE GENOMIC DNA]</scope>
    <source>
        <strain evidence="2 3">YL28-9</strain>
    </source>
</reference>
<dbReference type="AlphaFoldDB" id="A0A2T3HRV8"/>
<evidence type="ECO:0000259" key="1">
    <source>
        <dbReference type="Pfam" id="PF13566"/>
    </source>
</evidence>
<proteinExistence type="predicted"/>
<gene>
    <name evidence="2" type="ORF">C7T94_03140</name>
</gene>
<dbReference type="InterPro" id="IPR025404">
    <property type="entry name" value="DUF4130"/>
</dbReference>
<name>A0A2T3HRV8_9SPHI</name>
<dbReference type="Pfam" id="PF13566">
    <property type="entry name" value="DUF4130"/>
    <property type="match status" value="1"/>
</dbReference>
<accession>A0A2T3HRV8</accession>
<dbReference type="Proteomes" id="UP000240912">
    <property type="component" value="Unassembled WGS sequence"/>
</dbReference>
<dbReference type="RefSeq" id="WP_107213550.1">
    <property type="nucleotide sequence ID" value="NZ_KZ686268.1"/>
</dbReference>
<dbReference type="OrthoDB" id="5290748at2"/>
<dbReference type="EMBL" id="PYLS01000001">
    <property type="protein sequence ID" value="PST85117.1"/>
    <property type="molecule type" value="Genomic_DNA"/>
</dbReference>
<evidence type="ECO:0000313" key="2">
    <source>
        <dbReference type="EMBL" id="PST85117.1"/>
    </source>
</evidence>
<dbReference type="InterPro" id="IPR023875">
    <property type="entry name" value="DNA_repair_put"/>
</dbReference>
<dbReference type="NCBIfam" id="TIGR03915">
    <property type="entry name" value="SAM_7_link_chp"/>
    <property type="match status" value="1"/>
</dbReference>
<organism evidence="2 3">
    <name type="scientific">Pedobacter yulinensis</name>
    <dbReference type="NCBI Taxonomy" id="2126353"/>
    <lineage>
        <taxon>Bacteria</taxon>
        <taxon>Pseudomonadati</taxon>
        <taxon>Bacteroidota</taxon>
        <taxon>Sphingobacteriia</taxon>
        <taxon>Sphingobacteriales</taxon>
        <taxon>Sphingobacteriaceae</taxon>
        <taxon>Pedobacter</taxon>
    </lineage>
</organism>
<keyword evidence="3" id="KW-1185">Reference proteome</keyword>
<protein>
    <submittedName>
        <fullName evidence="2">DNA metabolism protein</fullName>
    </submittedName>
</protein>